<dbReference type="InterPro" id="IPR001633">
    <property type="entry name" value="EAL_dom"/>
</dbReference>
<comment type="catalytic activity">
    <reaction evidence="1">
        <text>3',3'-c-di-GMP + H2O = 5'-phosphoguanylyl(3'-&gt;5')guanosine + H(+)</text>
        <dbReference type="Rhea" id="RHEA:24902"/>
        <dbReference type="ChEBI" id="CHEBI:15377"/>
        <dbReference type="ChEBI" id="CHEBI:15378"/>
        <dbReference type="ChEBI" id="CHEBI:58754"/>
        <dbReference type="ChEBI" id="CHEBI:58805"/>
        <dbReference type="EC" id="3.1.4.52"/>
    </reaction>
    <physiologicalReaction direction="left-to-right" evidence="1">
        <dbReference type="Rhea" id="RHEA:24903"/>
    </physiologicalReaction>
</comment>
<dbReference type="SUPFAM" id="SSF55073">
    <property type="entry name" value="Nucleotide cyclase"/>
    <property type="match status" value="1"/>
</dbReference>
<dbReference type="Pfam" id="PF13185">
    <property type="entry name" value="GAF_2"/>
    <property type="match status" value="2"/>
</dbReference>
<feature type="domain" description="PAS" evidence="3">
    <location>
        <begin position="199"/>
        <end position="271"/>
    </location>
</feature>
<dbReference type="PROSITE" id="PS50112">
    <property type="entry name" value="PAS"/>
    <property type="match status" value="3"/>
</dbReference>
<evidence type="ECO:0000259" key="4">
    <source>
        <dbReference type="PROSITE" id="PS50113"/>
    </source>
</evidence>
<dbReference type="InterPro" id="IPR052155">
    <property type="entry name" value="Biofilm_reg_signaling"/>
</dbReference>
<feature type="domain" description="GGDEF" evidence="6">
    <location>
        <begin position="1111"/>
        <end position="1249"/>
    </location>
</feature>
<evidence type="ECO:0000259" key="5">
    <source>
        <dbReference type="PROSITE" id="PS50883"/>
    </source>
</evidence>
<dbReference type="InterPro" id="IPR013767">
    <property type="entry name" value="PAS_fold"/>
</dbReference>
<dbReference type="FunFam" id="3.20.20.450:FF:000001">
    <property type="entry name" value="Cyclic di-GMP phosphodiesterase yahA"/>
    <property type="match status" value="1"/>
</dbReference>
<dbReference type="InterPro" id="IPR003018">
    <property type="entry name" value="GAF"/>
</dbReference>
<dbReference type="Pfam" id="PF01590">
    <property type="entry name" value="GAF"/>
    <property type="match status" value="1"/>
</dbReference>
<dbReference type="Gene3D" id="3.20.20.450">
    <property type="entry name" value="EAL domain"/>
    <property type="match status" value="1"/>
</dbReference>
<dbReference type="Pfam" id="PF00990">
    <property type="entry name" value="GGDEF"/>
    <property type="match status" value="1"/>
</dbReference>
<dbReference type="SMART" id="SM00086">
    <property type="entry name" value="PAC"/>
    <property type="match status" value="2"/>
</dbReference>
<dbReference type="CDD" id="cd01949">
    <property type="entry name" value="GGDEF"/>
    <property type="match status" value="1"/>
</dbReference>
<dbReference type="SUPFAM" id="SSF141868">
    <property type="entry name" value="EAL domain-like"/>
    <property type="match status" value="1"/>
</dbReference>
<dbReference type="FunFam" id="3.30.70.270:FF:000001">
    <property type="entry name" value="Diguanylate cyclase domain protein"/>
    <property type="match status" value="1"/>
</dbReference>
<evidence type="ECO:0000256" key="2">
    <source>
        <dbReference type="SAM" id="Coils"/>
    </source>
</evidence>
<dbReference type="PANTHER" id="PTHR44757:SF2">
    <property type="entry name" value="BIOFILM ARCHITECTURE MAINTENANCE PROTEIN MBAA"/>
    <property type="match status" value="1"/>
</dbReference>
<dbReference type="PANTHER" id="PTHR44757">
    <property type="entry name" value="DIGUANYLATE CYCLASE DGCP"/>
    <property type="match status" value="1"/>
</dbReference>
<gene>
    <name evidence="7" type="ORF">CBP36_00110</name>
</gene>
<organism evidence="7 8">
    <name type="scientific">Acidovorax carolinensis</name>
    <dbReference type="NCBI Taxonomy" id="553814"/>
    <lineage>
        <taxon>Bacteria</taxon>
        <taxon>Pseudomonadati</taxon>
        <taxon>Pseudomonadota</taxon>
        <taxon>Betaproteobacteria</taxon>
        <taxon>Burkholderiales</taxon>
        <taxon>Comamonadaceae</taxon>
        <taxon>Acidovorax</taxon>
    </lineage>
</organism>
<reference evidence="7" key="1">
    <citation type="submission" date="2017-05" db="EMBL/GenBank/DDBJ databases">
        <title>Polyphasic characterization of four soil-derived phenanthrene-degrading Acidovorax strains and proposal of Acidovorax phenanthrenivorans sp. nov.</title>
        <authorList>
            <person name="Singleton D."/>
            <person name="Lee J."/>
            <person name="Dickey A.N."/>
            <person name="Stroud A."/>
            <person name="Scholl E.H."/>
            <person name="Wright F.A."/>
            <person name="Aitken M.D."/>
        </authorList>
    </citation>
    <scope>NUCLEOTIDE SEQUENCE</scope>
    <source>
        <strain evidence="7">P4</strain>
    </source>
</reference>
<feature type="domain" description="PAC" evidence="4">
    <location>
        <begin position="275"/>
        <end position="327"/>
    </location>
</feature>
<dbReference type="GO" id="GO:0071111">
    <property type="term" value="F:cyclic-guanylate-specific phosphodiesterase activity"/>
    <property type="evidence" value="ECO:0007669"/>
    <property type="project" value="UniProtKB-EC"/>
</dbReference>
<evidence type="ECO:0000313" key="8">
    <source>
        <dbReference type="Proteomes" id="UP000194440"/>
    </source>
</evidence>
<dbReference type="InterPro" id="IPR029787">
    <property type="entry name" value="Nucleotide_cyclase"/>
</dbReference>
<dbReference type="GO" id="GO:0006355">
    <property type="term" value="P:regulation of DNA-templated transcription"/>
    <property type="evidence" value="ECO:0007669"/>
    <property type="project" value="InterPro"/>
</dbReference>
<dbReference type="Proteomes" id="UP000194440">
    <property type="component" value="Chromosome"/>
</dbReference>
<proteinExistence type="predicted"/>
<accession>A0A240UHU3</accession>
<keyword evidence="8" id="KW-1185">Reference proteome</keyword>
<dbReference type="EMBL" id="CP021366">
    <property type="protein sequence ID" value="ART60622.1"/>
    <property type="molecule type" value="Genomic_DNA"/>
</dbReference>
<dbReference type="PROSITE" id="PS50883">
    <property type="entry name" value="EAL"/>
    <property type="match status" value="1"/>
</dbReference>
<protein>
    <submittedName>
        <fullName evidence="7">Diguanylate cyclase</fullName>
    </submittedName>
</protein>
<keyword evidence="2" id="KW-0175">Coiled coil</keyword>
<dbReference type="InterPro" id="IPR000700">
    <property type="entry name" value="PAS-assoc_C"/>
</dbReference>
<dbReference type="KEGG" id="acip:CBP36_00110"/>
<dbReference type="Pfam" id="PF13188">
    <property type="entry name" value="PAS_8"/>
    <property type="match status" value="1"/>
</dbReference>
<dbReference type="Gene3D" id="3.30.70.270">
    <property type="match status" value="1"/>
</dbReference>
<feature type="domain" description="PAS" evidence="3">
    <location>
        <begin position="493"/>
        <end position="564"/>
    </location>
</feature>
<dbReference type="Pfam" id="PF00563">
    <property type="entry name" value="EAL"/>
    <property type="match status" value="1"/>
</dbReference>
<evidence type="ECO:0000256" key="1">
    <source>
        <dbReference type="ARBA" id="ARBA00051114"/>
    </source>
</evidence>
<feature type="domain" description="PAS" evidence="3">
    <location>
        <begin position="956"/>
        <end position="1025"/>
    </location>
</feature>
<dbReference type="SMART" id="SM00052">
    <property type="entry name" value="EAL"/>
    <property type="match status" value="1"/>
</dbReference>
<dbReference type="InterPro" id="IPR035965">
    <property type="entry name" value="PAS-like_dom_sf"/>
</dbReference>
<dbReference type="InterPro" id="IPR043128">
    <property type="entry name" value="Rev_trsase/Diguanyl_cyclase"/>
</dbReference>
<dbReference type="SMART" id="SM00065">
    <property type="entry name" value="GAF"/>
    <property type="match status" value="3"/>
</dbReference>
<dbReference type="GO" id="GO:0071732">
    <property type="term" value="P:cellular response to nitric oxide"/>
    <property type="evidence" value="ECO:0007669"/>
    <property type="project" value="UniProtKB-ARBA"/>
</dbReference>
<dbReference type="InterPro" id="IPR001610">
    <property type="entry name" value="PAC"/>
</dbReference>
<dbReference type="InterPro" id="IPR013655">
    <property type="entry name" value="PAS_fold_3"/>
</dbReference>
<dbReference type="PROSITE" id="PS50113">
    <property type="entry name" value="PAC"/>
    <property type="match status" value="2"/>
</dbReference>
<dbReference type="CDD" id="cd00130">
    <property type="entry name" value="PAS"/>
    <property type="match status" value="3"/>
</dbReference>
<dbReference type="CDD" id="cd01948">
    <property type="entry name" value="EAL"/>
    <property type="match status" value="1"/>
</dbReference>
<name>A0A240UHU3_9BURK</name>
<dbReference type="SMART" id="SM00267">
    <property type="entry name" value="GGDEF"/>
    <property type="match status" value="1"/>
</dbReference>
<dbReference type="NCBIfam" id="TIGR00254">
    <property type="entry name" value="GGDEF"/>
    <property type="match status" value="1"/>
</dbReference>
<dbReference type="InterPro" id="IPR035919">
    <property type="entry name" value="EAL_sf"/>
</dbReference>
<dbReference type="NCBIfam" id="TIGR00229">
    <property type="entry name" value="sensory_box"/>
    <property type="match status" value="3"/>
</dbReference>
<feature type="domain" description="PAC" evidence="4">
    <location>
        <begin position="1027"/>
        <end position="1079"/>
    </location>
</feature>
<dbReference type="InterPro" id="IPR000160">
    <property type="entry name" value="GGDEF_dom"/>
</dbReference>
<dbReference type="SMART" id="SM00091">
    <property type="entry name" value="PAS"/>
    <property type="match status" value="3"/>
</dbReference>
<dbReference type="Pfam" id="PF00989">
    <property type="entry name" value="PAS"/>
    <property type="match status" value="1"/>
</dbReference>
<dbReference type="Pfam" id="PF08447">
    <property type="entry name" value="PAS_3"/>
    <property type="match status" value="1"/>
</dbReference>
<dbReference type="InterPro" id="IPR000014">
    <property type="entry name" value="PAS"/>
</dbReference>
<dbReference type="SUPFAM" id="SSF55785">
    <property type="entry name" value="PYP-like sensor domain (PAS domain)"/>
    <property type="match status" value="3"/>
</dbReference>
<feature type="domain" description="EAL" evidence="5">
    <location>
        <begin position="1258"/>
        <end position="1512"/>
    </location>
</feature>
<evidence type="ECO:0000259" key="3">
    <source>
        <dbReference type="PROSITE" id="PS50112"/>
    </source>
</evidence>
<evidence type="ECO:0000313" key="7">
    <source>
        <dbReference type="EMBL" id="ART60622.1"/>
    </source>
</evidence>
<dbReference type="OrthoDB" id="9813903at2"/>
<evidence type="ECO:0000259" key="6">
    <source>
        <dbReference type="PROSITE" id="PS50887"/>
    </source>
</evidence>
<dbReference type="PROSITE" id="PS50887">
    <property type="entry name" value="GGDEF"/>
    <property type="match status" value="1"/>
</dbReference>
<sequence length="1513" mass="167505">MSAAQNDPREAARLRALQSYAILDTPAEEAFDQLAVLAARICNTPMAVVNFLDSKRQWFKAAVGVPFRQTDRAIAFCNHALSGSRDPIVVADASQHPLFSNNPLVLGEPHIRLYACVPLVTPEGAALGTLAVLDTVPRPLTGEQLEGLKILAGQAMVLLELRRQQRRLSQLVQERDQLLAELVEKNETLGAAARAAHINEERFHLVARATADAIWDWNLATDAMWWNEGMRSLFGIPPDEQLPDSRSWTLRLHPDDSADLLQSIHAAIDGNASHWSAEYRFRRQDDSYAWVHDRGFLIRDGEGRAVRMVGGMADISARKLAEMEARRDAQNHAQLLQLQQRMSSMDLPLPEVLALVARTVLEQTGARGAMVDLLEGAHLVAHASAGDMVRPQGMRLPVAQSLVWPALQQGRTAVCHDTEAEGWDLASKPHWRGIRSVAAAPLRAGDTVVGSLMLTSDQPHAFSARDVAHLEILTESLGTMVQLRHVASQLHASELQYRMLFDEHPHPMWVYARDSLRLLAVNKAMVAHYGYSEAELLQLELPTLCAPEDRPGFQERLKAVFQLPPDNFVVRRHVRKDGTLMQMEISAGNNSFNGVPARQVLAIDVTERLRTEDELRRTGRAQRLLSACNEALVRATSEATLLQEICQIAVDIGGYRMGWVGFALNDEAKTIESVAHAGYNDRYLEELQLSWSEDSPYGIGPAGVAVRSGAPVIVQDIRNDGSFADWTERMLEHGFHGVICLPLREREHSFGLLYLYAPEILHISADEATLLQQLANDLAFGIMSLRARMEQQRLQAAVLKMAAAVSASKGTEFFVQLASNMAEALGAQAGCVGRLLPPQQGQAPRAVTLAAVLDGTKLPNNEYTLAGTPSLLLLSQPQVVVQDNVAQQYPEAPILRRIAAQGYAGQQLCNADGEVVGMIFVVFREPLTNPDFVTSTLRIFASRASAEIDRQLSDKRIRHQASLLDKAQDAIIVRDLEHRIVYWNKSAERLYGWSQLQALGQSIETLLYDDPTQFRRATQTVLEQGEWTGEIVQRHRDGSPIDVEGRWTLVKDDAGEGHSVLAINTDIRERKATEREIQRLAFYDALTGLPNRMLLMDRMGQALASAQRRQQGGALLFIDLDNFKTLNDTLGHDQGDLLLQQVAQRLSSCVRSVDTVARLGGDEFVVMLEELSQNPEELARDALGVGEKILAMLAVPYALKGYQYRSTPSIGIAPFEGDQTSVGELLKQADLAMYQAKTAGRNTLRFFNPEMQSVVTARAALEEDLRSALVQDEFLLHYQPQINQTGQCVGVEALVRWAHPQRGMVSPAQFIPLAEETGLIFPLGRWVLHHACTLLARWQDEPQLAHLTMAVNVSSRQFRHASFVDDVARVLAITGAPSGKLKLELTESLLVEDMETTIATMAALRSYGVGFSLDDFGTGYSSLSYLKRMPLDQLKIDQSFVRDLLTDPNDAAIVDTIIALSRSLGLEVIAEGVETPEQRDLLARAGCHLYQGYLFSRPLPTDLLEAFLRPDVP</sequence>
<dbReference type="InterPro" id="IPR029016">
    <property type="entry name" value="GAF-like_dom_sf"/>
</dbReference>
<dbReference type="Gene3D" id="3.30.450.20">
    <property type="entry name" value="PAS domain"/>
    <property type="match status" value="3"/>
</dbReference>
<dbReference type="Gene3D" id="3.30.450.40">
    <property type="match status" value="3"/>
</dbReference>
<dbReference type="RefSeq" id="WP_086928527.1">
    <property type="nucleotide sequence ID" value="NZ_CP021366.1"/>
</dbReference>
<feature type="coiled-coil region" evidence="2">
    <location>
        <begin position="161"/>
        <end position="188"/>
    </location>
</feature>
<dbReference type="SUPFAM" id="SSF55781">
    <property type="entry name" value="GAF domain-like"/>
    <property type="match status" value="4"/>
</dbReference>